<evidence type="ECO:0000259" key="1">
    <source>
        <dbReference type="Pfam" id="PF00814"/>
    </source>
</evidence>
<dbReference type="PANTHER" id="PTHR11735:SF11">
    <property type="entry name" value="TRNA THREONYLCARBAMOYLADENOSINE BIOSYNTHESIS PROTEIN TSAB"/>
    <property type="match status" value="1"/>
</dbReference>
<dbReference type="InterPro" id="IPR022496">
    <property type="entry name" value="T6A_TsaB"/>
</dbReference>
<protein>
    <submittedName>
        <fullName evidence="2">tRNA (Adenosine(37)-N6)-threonylcarbamoyltransferase complex dimerization subunit type 1 TsaB</fullName>
    </submittedName>
</protein>
<dbReference type="EMBL" id="BMCS01000002">
    <property type="protein sequence ID" value="GGF32307.1"/>
    <property type="molecule type" value="Genomic_DNA"/>
</dbReference>
<organism evidence="2 3">
    <name type="scientific">Williamsia phyllosphaerae</name>
    <dbReference type="NCBI Taxonomy" id="885042"/>
    <lineage>
        <taxon>Bacteria</taxon>
        <taxon>Bacillati</taxon>
        <taxon>Actinomycetota</taxon>
        <taxon>Actinomycetes</taxon>
        <taxon>Mycobacteriales</taxon>
        <taxon>Nocardiaceae</taxon>
        <taxon>Williamsia</taxon>
    </lineage>
</organism>
<dbReference type="PANTHER" id="PTHR11735">
    <property type="entry name" value="TRNA N6-ADENOSINE THREONYLCARBAMOYLTRANSFERASE"/>
    <property type="match status" value="1"/>
</dbReference>
<feature type="domain" description="Gcp-like" evidence="1">
    <location>
        <begin position="38"/>
        <end position="148"/>
    </location>
</feature>
<keyword evidence="3" id="KW-1185">Reference proteome</keyword>
<accession>A0ABQ1UZV0</accession>
<dbReference type="Pfam" id="PF00814">
    <property type="entry name" value="TsaD"/>
    <property type="match status" value="1"/>
</dbReference>
<dbReference type="InterPro" id="IPR000905">
    <property type="entry name" value="Gcp-like_dom"/>
</dbReference>
<dbReference type="NCBIfam" id="TIGR03725">
    <property type="entry name" value="T6A_YeaZ"/>
    <property type="match status" value="1"/>
</dbReference>
<evidence type="ECO:0000313" key="3">
    <source>
        <dbReference type="Proteomes" id="UP000632454"/>
    </source>
</evidence>
<sequence>MLVLAVDTSTPTVTTGVAELTPGRAVDVRAERRVDTPRGHAEILTTLILECLAEAGVARSDLDAVVVGAGPGPFTGLRVGMATAAAFADALAIPLHGVCSLDAIRSDAHAGRVLVVTDARRREVYWALYGPDGRVAGPAVDTPADLIDRLRGEQDVDAILGSPEHTRLFGGHAVDGYAAPTTAGLVATARRALESGAAPEPVVPLYLRRPDAVELKDRKR</sequence>
<dbReference type="Gene3D" id="3.30.420.40">
    <property type="match status" value="2"/>
</dbReference>
<dbReference type="RefSeq" id="WP_188490789.1">
    <property type="nucleotide sequence ID" value="NZ_BMCS01000002.1"/>
</dbReference>
<dbReference type="SUPFAM" id="SSF53067">
    <property type="entry name" value="Actin-like ATPase domain"/>
    <property type="match status" value="2"/>
</dbReference>
<proteinExistence type="predicted"/>
<gene>
    <name evidence="2" type="ORF">GCM10007298_30200</name>
</gene>
<reference evidence="3" key="1">
    <citation type="journal article" date="2019" name="Int. J. Syst. Evol. Microbiol.">
        <title>The Global Catalogue of Microorganisms (GCM) 10K type strain sequencing project: providing services to taxonomists for standard genome sequencing and annotation.</title>
        <authorList>
            <consortium name="The Broad Institute Genomics Platform"/>
            <consortium name="The Broad Institute Genome Sequencing Center for Infectious Disease"/>
            <person name="Wu L."/>
            <person name="Ma J."/>
        </authorList>
    </citation>
    <scope>NUCLEOTIDE SEQUENCE [LARGE SCALE GENOMIC DNA]</scope>
    <source>
        <strain evidence="3">CCM 7855</strain>
    </source>
</reference>
<evidence type="ECO:0000313" key="2">
    <source>
        <dbReference type="EMBL" id="GGF32307.1"/>
    </source>
</evidence>
<dbReference type="Proteomes" id="UP000632454">
    <property type="component" value="Unassembled WGS sequence"/>
</dbReference>
<dbReference type="InterPro" id="IPR043129">
    <property type="entry name" value="ATPase_NBD"/>
</dbReference>
<comment type="caution">
    <text evidence="2">The sequence shown here is derived from an EMBL/GenBank/DDBJ whole genome shotgun (WGS) entry which is preliminary data.</text>
</comment>
<name>A0ABQ1UZV0_9NOCA</name>